<dbReference type="RefSeq" id="WP_170155540.1">
    <property type="nucleotide sequence ID" value="NZ_RAPO01000002.1"/>
</dbReference>
<accession>A0A3R7DYV3</accession>
<evidence type="ECO:0000313" key="1">
    <source>
        <dbReference type="EMBL" id="RKD94809.1"/>
    </source>
</evidence>
<name>A0A3R7DYV3_9EURY</name>
<keyword evidence="2" id="KW-1185">Reference proteome</keyword>
<proteinExistence type="predicted"/>
<dbReference type="AlphaFoldDB" id="A0A3R7DYV3"/>
<reference evidence="1 2" key="1">
    <citation type="submission" date="2018-09" db="EMBL/GenBank/DDBJ databases">
        <title>Genomic Encyclopedia of Archaeal and Bacterial Type Strains, Phase II (KMG-II): from individual species to whole genera.</title>
        <authorList>
            <person name="Goeker M."/>
        </authorList>
    </citation>
    <scope>NUCLEOTIDE SEQUENCE [LARGE SCALE GENOMIC DNA]</scope>
    <source>
        <strain evidence="1 2">DSM 13151</strain>
    </source>
</reference>
<dbReference type="Proteomes" id="UP000283805">
    <property type="component" value="Unassembled WGS sequence"/>
</dbReference>
<evidence type="ECO:0000313" key="2">
    <source>
        <dbReference type="Proteomes" id="UP000283805"/>
    </source>
</evidence>
<gene>
    <name evidence="1" type="ORF">ATJ93_1652</name>
</gene>
<sequence>MPVHLECDVCGAAHTIPERPFDPDTGTGCPECGGTPYTVVRAGLAWHPEP</sequence>
<dbReference type="EMBL" id="RAPO01000002">
    <property type="protein sequence ID" value="RKD94809.1"/>
    <property type="molecule type" value="Genomic_DNA"/>
</dbReference>
<comment type="caution">
    <text evidence="1">The sequence shown here is derived from an EMBL/GenBank/DDBJ whole genome shotgun (WGS) entry which is preliminary data.</text>
</comment>
<protein>
    <submittedName>
        <fullName evidence="1">Uncharacterized protein</fullName>
    </submittedName>
</protein>
<organism evidence="1 2">
    <name type="scientific">Halopiger aswanensis</name>
    <dbReference type="NCBI Taxonomy" id="148449"/>
    <lineage>
        <taxon>Archaea</taxon>
        <taxon>Methanobacteriati</taxon>
        <taxon>Methanobacteriota</taxon>
        <taxon>Stenosarchaea group</taxon>
        <taxon>Halobacteria</taxon>
        <taxon>Halobacteriales</taxon>
        <taxon>Natrialbaceae</taxon>
        <taxon>Halopiger</taxon>
    </lineage>
</organism>